<dbReference type="Pfam" id="PF25432">
    <property type="entry name" value="FF_PRPF40A"/>
    <property type="match status" value="1"/>
</dbReference>
<gene>
    <name evidence="7" type="ORF">DH2020_035497</name>
</gene>
<feature type="compositionally biased region" description="Polar residues" evidence="2">
    <location>
        <begin position="72"/>
        <end position="95"/>
    </location>
</feature>
<evidence type="ECO:0000256" key="2">
    <source>
        <dbReference type="SAM" id="MobiDB-lite"/>
    </source>
</evidence>
<organism evidence="7 8">
    <name type="scientific">Rehmannia glutinosa</name>
    <name type="common">Chinese foxglove</name>
    <dbReference type="NCBI Taxonomy" id="99300"/>
    <lineage>
        <taxon>Eukaryota</taxon>
        <taxon>Viridiplantae</taxon>
        <taxon>Streptophyta</taxon>
        <taxon>Embryophyta</taxon>
        <taxon>Tracheophyta</taxon>
        <taxon>Spermatophyta</taxon>
        <taxon>Magnoliopsida</taxon>
        <taxon>eudicotyledons</taxon>
        <taxon>Gunneridae</taxon>
        <taxon>Pentapetalae</taxon>
        <taxon>asterids</taxon>
        <taxon>lamiids</taxon>
        <taxon>Lamiales</taxon>
        <taxon>Orobanchaceae</taxon>
        <taxon>Rehmannieae</taxon>
        <taxon>Rehmannia</taxon>
    </lineage>
</organism>
<feature type="domain" description="WW" evidence="5">
    <location>
        <begin position="227"/>
        <end position="260"/>
    </location>
</feature>
<dbReference type="InterPro" id="IPR036020">
    <property type="entry name" value="WW_dom_sf"/>
</dbReference>
<dbReference type="SMART" id="SM00456">
    <property type="entry name" value="WW"/>
    <property type="match status" value="2"/>
</dbReference>
<keyword evidence="3" id="KW-0472">Membrane</keyword>
<dbReference type="PROSITE" id="PS50020">
    <property type="entry name" value="WW_DOMAIN_2"/>
    <property type="match status" value="2"/>
</dbReference>
<dbReference type="Proteomes" id="UP001318860">
    <property type="component" value="Unassembled WGS sequence"/>
</dbReference>
<dbReference type="Gene3D" id="2.20.70.10">
    <property type="match status" value="2"/>
</dbReference>
<evidence type="ECO:0000256" key="4">
    <source>
        <dbReference type="SAM" id="SignalP"/>
    </source>
</evidence>
<keyword evidence="3" id="KW-0812">Transmembrane</keyword>
<sequence>MKVMSHTVNVLMKHLLAIHFWFSGKLILLAASMASNPPPSGSQWPHPASGSMAPQGFNSPYPMQFRPAAQAPQGQPFNPPQASQQFHPAGQSQNHVMPHSQNQPPPFSQPMQQFLPRPTQTGHAPSSYPQSSMPLTSGMPQPQPTGPSPGVSFSSPYTYAPSSFGLPHSSISMSSQFQPSPQMSTPPGPAGAQPWLHSSQSTPVVAPLQQAFPTSATVPAVNGSSTAQTASDWQEYEAADGRRYYYNKITKQSSWEKPAELMTPLEIYFWSVSTSVSVIYIIVQISALFDLPVGMDFKCYQSSIDLMVHHLAHACLCGSQRGLQGSFNETKKKNSAEVVELHSTISVDRGIVIDFERQTGWEVIVEISRGVVQSYDLLSSLKLSVLDFRTTVTVGSALITNVVLSLIYGMLLLYSGEVSGVGVRFEKEPWHNGKLEDRADASTVWKEFTTPEGRKYYYNKETKQSKWTIPDELKLAREQAEKAASGGAHSEMNTTVPTTARGSSVEQPSPTVNLASSTTSTIAGVTSSPAAVASVGSVANAPSIMVSEPPAAPPIQTATTSALGVSSVGETVASSPSEVPGSSGAPVIPLNTNSMPMSSMEIPSSQVGGSPLNGASIQDAEDEKNGMAVAGKLNVTPVEEKTMDDEPVVYATKQEAKNAFKALLESANVMADWTWDQAMRVIINDKRYGALKTLGERKQAFNEYLMQRKKVEAEERRLRQRKAKEEFTKMLEESEELTSSTRWSKAVTMFEDDKRFKAVELEADREDLFRNYLVDLQKKERAKAQEENRRNRLEFRQFLESCAFIKVDSQWRKVQDQLEDDERCTRLDKIDRLDIFQDYIRDLEKEEDEQKKRQKEQLRRAERKNRDAFRKMMEEHIAAGTFTAKTHWRDYCQKDSEAYEAVASNTSGSTPKDLFEDVAEELEKKYDEDKARIKDALKQERITIASTWTFEDFKSSIEESIGSPSVSDINLQVSVIILTLLDDSAQDAFLLFMMLILADKKRWAFSTTGTRLTIIVLFSIPYLLVYEDLIDRAKEKEEKEAKKRKRLAKDFTDKLSTIKEINVMSTWEECKQFVEDSSEYRSIGEEITCRELFDEYVSRLQEKIKEKERKREEEKCYPAVNGDGVESYGHKDDKKREKDKDRKHRKRHHSSADDVSSDRDDKEETKKSRRHGSDRRKSRKHAYSPESDTESKHKRHKRDHRDGSRRSGGHEELEDGELGEDGEIQ</sequence>
<feature type="compositionally biased region" description="Polar residues" evidence="2">
    <location>
        <begin position="118"/>
        <end position="140"/>
    </location>
</feature>
<accession>A0ABR0V6A6</accession>
<feature type="transmembrane region" description="Helical" evidence="3">
    <location>
        <begin position="267"/>
        <end position="289"/>
    </location>
</feature>
<feature type="region of interest" description="Disordered" evidence="2">
    <location>
        <begin position="846"/>
        <end position="865"/>
    </location>
</feature>
<feature type="region of interest" description="Disordered" evidence="2">
    <location>
        <begin position="1107"/>
        <end position="1225"/>
    </location>
</feature>
<evidence type="ECO:0000256" key="3">
    <source>
        <dbReference type="SAM" id="Phobius"/>
    </source>
</evidence>
<dbReference type="PANTHER" id="PTHR11864">
    <property type="entry name" value="PRE-MRNA-PROCESSING PROTEIN PRP40"/>
    <property type="match status" value="1"/>
</dbReference>
<feature type="domain" description="WW" evidence="5">
    <location>
        <begin position="439"/>
        <end position="472"/>
    </location>
</feature>
<comment type="caution">
    <text evidence="7">The sequence shown here is derived from an EMBL/GenBank/DDBJ whole genome shotgun (WGS) entry which is preliminary data.</text>
</comment>
<dbReference type="Pfam" id="PF01846">
    <property type="entry name" value="FF"/>
    <property type="match status" value="4"/>
</dbReference>
<feature type="signal peptide" evidence="4">
    <location>
        <begin position="1"/>
        <end position="34"/>
    </location>
</feature>
<dbReference type="SUPFAM" id="SSF81698">
    <property type="entry name" value="FF domain"/>
    <property type="match status" value="5"/>
</dbReference>
<dbReference type="InterPro" id="IPR036517">
    <property type="entry name" value="FF_domain_sf"/>
</dbReference>
<feature type="region of interest" description="Disordered" evidence="2">
    <location>
        <begin position="478"/>
        <end position="516"/>
    </location>
</feature>
<feature type="coiled-coil region" evidence="1">
    <location>
        <begin position="912"/>
        <end position="939"/>
    </location>
</feature>
<feature type="domain" description="FF" evidence="6">
    <location>
        <begin position="720"/>
        <end position="775"/>
    </location>
</feature>
<protein>
    <recommendedName>
        <fullName evidence="9">Pre-mRNA-processing protein 40A</fullName>
    </recommendedName>
</protein>
<feature type="transmembrane region" description="Helical" evidence="3">
    <location>
        <begin position="392"/>
        <end position="414"/>
    </location>
</feature>
<evidence type="ECO:0000259" key="5">
    <source>
        <dbReference type="PROSITE" id="PS50020"/>
    </source>
</evidence>
<keyword evidence="8" id="KW-1185">Reference proteome</keyword>
<proteinExistence type="predicted"/>
<evidence type="ECO:0000259" key="6">
    <source>
        <dbReference type="PROSITE" id="PS51676"/>
    </source>
</evidence>
<feature type="domain" description="FF" evidence="6">
    <location>
        <begin position="653"/>
        <end position="707"/>
    </location>
</feature>
<feature type="compositionally biased region" description="Acidic residues" evidence="2">
    <location>
        <begin position="1212"/>
        <end position="1225"/>
    </location>
</feature>
<evidence type="ECO:0000256" key="1">
    <source>
        <dbReference type="SAM" id="Coils"/>
    </source>
</evidence>
<feature type="compositionally biased region" description="Low complexity" evidence="2">
    <location>
        <begin position="594"/>
        <end position="605"/>
    </location>
</feature>
<evidence type="ECO:0008006" key="9">
    <source>
        <dbReference type="Google" id="ProtNLM"/>
    </source>
</evidence>
<feature type="compositionally biased region" description="Low complexity" evidence="2">
    <location>
        <begin position="170"/>
        <end position="183"/>
    </location>
</feature>
<dbReference type="SUPFAM" id="SSF51045">
    <property type="entry name" value="WW domain"/>
    <property type="match status" value="2"/>
</dbReference>
<keyword evidence="4" id="KW-0732">Signal</keyword>
<dbReference type="PANTHER" id="PTHR11864:SF31">
    <property type="entry name" value="PRE-MRNA-PROCESSING PROTEIN 40A-LIKE ISOFORM X1"/>
    <property type="match status" value="1"/>
</dbReference>
<feature type="compositionally biased region" description="Basic and acidic residues" evidence="2">
    <location>
        <begin position="1200"/>
        <end position="1211"/>
    </location>
</feature>
<dbReference type="PROSITE" id="PS51676">
    <property type="entry name" value="FF"/>
    <property type="match status" value="3"/>
</dbReference>
<keyword evidence="1" id="KW-0175">Coiled coil</keyword>
<feature type="region of interest" description="Disordered" evidence="2">
    <location>
        <begin position="35"/>
        <end position="154"/>
    </location>
</feature>
<dbReference type="InterPro" id="IPR002713">
    <property type="entry name" value="FF_domain"/>
</dbReference>
<dbReference type="PROSITE" id="PS01159">
    <property type="entry name" value="WW_DOMAIN_1"/>
    <property type="match status" value="1"/>
</dbReference>
<feature type="compositionally biased region" description="Basic and acidic residues" evidence="2">
    <location>
        <begin position="1107"/>
        <end position="1116"/>
    </location>
</feature>
<evidence type="ECO:0000313" key="7">
    <source>
        <dbReference type="EMBL" id="KAK6130757.1"/>
    </source>
</evidence>
<keyword evidence="3" id="KW-1133">Transmembrane helix</keyword>
<dbReference type="Gene3D" id="1.10.10.440">
    <property type="entry name" value="FF domain"/>
    <property type="match status" value="5"/>
</dbReference>
<feature type="region of interest" description="Disordered" evidence="2">
    <location>
        <begin position="170"/>
        <end position="198"/>
    </location>
</feature>
<feature type="compositionally biased region" description="Basic residues" evidence="2">
    <location>
        <begin position="1167"/>
        <end position="1182"/>
    </location>
</feature>
<feature type="region of interest" description="Disordered" evidence="2">
    <location>
        <begin position="569"/>
        <end position="617"/>
    </location>
</feature>
<evidence type="ECO:0000313" key="8">
    <source>
        <dbReference type="Proteomes" id="UP001318860"/>
    </source>
</evidence>
<dbReference type="InterPro" id="IPR001202">
    <property type="entry name" value="WW_dom"/>
</dbReference>
<feature type="compositionally biased region" description="Polar residues" evidence="2">
    <location>
        <begin position="491"/>
        <end position="516"/>
    </location>
</feature>
<dbReference type="CDD" id="cd00201">
    <property type="entry name" value="WW"/>
    <property type="match status" value="2"/>
</dbReference>
<dbReference type="SMART" id="SM00441">
    <property type="entry name" value="FF"/>
    <property type="match status" value="5"/>
</dbReference>
<dbReference type="EMBL" id="JABTTQ020001559">
    <property type="protein sequence ID" value="KAK6130757.1"/>
    <property type="molecule type" value="Genomic_DNA"/>
</dbReference>
<feature type="domain" description="FF" evidence="6">
    <location>
        <begin position="785"/>
        <end position="842"/>
    </location>
</feature>
<feature type="compositionally biased region" description="Basic and acidic residues" evidence="2">
    <location>
        <begin position="1150"/>
        <end position="1166"/>
    </location>
</feature>
<name>A0ABR0V6A6_REHGL</name>
<reference evidence="7 8" key="1">
    <citation type="journal article" date="2021" name="Comput. Struct. Biotechnol. J.">
        <title>De novo genome assembly of the potent medicinal plant Rehmannia glutinosa using nanopore technology.</title>
        <authorList>
            <person name="Ma L."/>
            <person name="Dong C."/>
            <person name="Song C."/>
            <person name="Wang X."/>
            <person name="Zheng X."/>
            <person name="Niu Y."/>
            <person name="Chen S."/>
            <person name="Feng W."/>
        </authorList>
    </citation>
    <scope>NUCLEOTIDE SEQUENCE [LARGE SCALE GENOMIC DNA]</scope>
    <source>
        <strain evidence="7">DH-2019</strain>
    </source>
</reference>
<feature type="chain" id="PRO_5045357772" description="Pre-mRNA-processing protein 40A" evidence="4">
    <location>
        <begin position="35"/>
        <end position="1225"/>
    </location>
</feature>
<dbReference type="Pfam" id="PF00397">
    <property type="entry name" value="WW"/>
    <property type="match status" value="2"/>
</dbReference>
<dbReference type="InterPro" id="IPR039726">
    <property type="entry name" value="Prp40-like"/>
</dbReference>
<feature type="compositionally biased region" description="Basic and acidic residues" evidence="2">
    <location>
        <begin position="1128"/>
        <end position="1140"/>
    </location>
</feature>